<keyword evidence="3" id="KW-1185">Reference proteome</keyword>
<sequence>MKRGVVSFRMAVTVLMLLVVSLVLCGCTSKSSSSDGSKESSQSSSGARLASSMKDYAQQLLASHALEMGPEQTASVKKVISTGKVSNSEYEAAWDRYVSCVTDKGYEKPVWYTFPNGIRNQQLLSAPPDKEDDSQYVSKWLDDLRLCSNRNLDVIQDLYEAQTDNPNLYADHDEGALDCLKRKKLVAQSITLDQYREDMDKWDHRRPGEKPKMSYDMGDDNVLACIAANGISFNME</sequence>
<dbReference type="PROSITE" id="PS51257">
    <property type="entry name" value="PROKAR_LIPOPROTEIN"/>
    <property type="match status" value="1"/>
</dbReference>
<dbReference type="EMBL" id="WBVT01000001">
    <property type="protein sequence ID" value="KAB7791483.1"/>
    <property type="molecule type" value="Genomic_DNA"/>
</dbReference>
<protein>
    <recommendedName>
        <fullName evidence="4">Lipoprotein</fullName>
    </recommendedName>
</protein>
<dbReference type="AlphaFoldDB" id="A0A6I1GIK8"/>
<reference evidence="2 3" key="1">
    <citation type="submission" date="2019-09" db="EMBL/GenBank/DDBJ databases">
        <title>Characterization of the phylogenetic diversity of two novel species belonging to the genus Bifidobacterium: Bifidobacterium cebidarum sp. nov. and Bifidobacterium leontopitheci sp. nov.</title>
        <authorList>
            <person name="Lugli G.A."/>
            <person name="Duranti S."/>
            <person name="Milani C."/>
            <person name="Turroni F."/>
            <person name="Ventura M."/>
        </authorList>
    </citation>
    <scope>NUCLEOTIDE SEQUENCE [LARGE SCALE GENOMIC DNA]</scope>
    <source>
        <strain evidence="2 3">LMG 31471</strain>
    </source>
</reference>
<comment type="caution">
    <text evidence="2">The sequence shown here is derived from an EMBL/GenBank/DDBJ whole genome shotgun (WGS) entry which is preliminary data.</text>
</comment>
<evidence type="ECO:0000313" key="2">
    <source>
        <dbReference type="EMBL" id="KAB7791483.1"/>
    </source>
</evidence>
<name>A0A6I1GIK8_9BIFI</name>
<proteinExistence type="predicted"/>
<accession>A0A6I1GIK8</accession>
<dbReference type="RefSeq" id="WP_193312247.1">
    <property type="nucleotide sequence ID" value="NZ_JBHSKZ010000046.1"/>
</dbReference>
<evidence type="ECO:0000256" key="1">
    <source>
        <dbReference type="SAM" id="MobiDB-lite"/>
    </source>
</evidence>
<organism evidence="2 3">
    <name type="scientific">Bifidobacterium leontopitheci</name>
    <dbReference type="NCBI Taxonomy" id="2650774"/>
    <lineage>
        <taxon>Bacteria</taxon>
        <taxon>Bacillati</taxon>
        <taxon>Actinomycetota</taxon>
        <taxon>Actinomycetes</taxon>
        <taxon>Bifidobacteriales</taxon>
        <taxon>Bifidobacteriaceae</taxon>
        <taxon>Bifidobacterium</taxon>
    </lineage>
</organism>
<gene>
    <name evidence="2" type="ORF">F7D09_0158</name>
</gene>
<evidence type="ECO:0008006" key="4">
    <source>
        <dbReference type="Google" id="ProtNLM"/>
    </source>
</evidence>
<dbReference type="Proteomes" id="UP000441772">
    <property type="component" value="Unassembled WGS sequence"/>
</dbReference>
<evidence type="ECO:0000313" key="3">
    <source>
        <dbReference type="Proteomes" id="UP000441772"/>
    </source>
</evidence>
<feature type="region of interest" description="Disordered" evidence="1">
    <location>
        <begin position="29"/>
        <end position="48"/>
    </location>
</feature>